<proteinExistence type="predicted"/>
<protein>
    <submittedName>
        <fullName evidence="2">Uncharacterized protein</fullName>
    </submittedName>
</protein>
<evidence type="ECO:0000313" key="3">
    <source>
        <dbReference type="Proteomes" id="UP001055102"/>
    </source>
</evidence>
<accession>A0ABQ4SZ07</accession>
<organism evidence="2 3">
    <name type="scientific">Methylobacterium jeotgali</name>
    <dbReference type="NCBI Taxonomy" id="381630"/>
    <lineage>
        <taxon>Bacteria</taxon>
        <taxon>Pseudomonadati</taxon>
        <taxon>Pseudomonadota</taxon>
        <taxon>Alphaproteobacteria</taxon>
        <taxon>Hyphomicrobiales</taxon>
        <taxon>Methylobacteriaceae</taxon>
        <taxon>Methylobacterium</taxon>
    </lineage>
</organism>
<evidence type="ECO:0000256" key="1">
    <source>
        <dbReference type="SAM" id="MobiDB-lite"/>
    </source>
</evidence>
<reference evidence="2" key="2">
    <citation type="submission" date="2021-08" db="EMBL/GenBank/DDBJ databases">
        <authorList>
            <person name="Tani A."/>
            <person name="Ola A."/>
            <person name="Ogura Y."/>
            <person name="Katsura K."/>
            <person name="Hayashi T."/>
        </authorList>
    </citation>
    <scope>NUCLEOTIDE SEQUENCE</scope>
    <source>
        <strain evidence="2">LMG 23639</strain>
    </source>
</reference>
<dbReference type="RefSeq" id="WP_017483093.1">
    <property type="nucleotide sequence ID" value="NZ_BPQR01000080.1"/>
</dbReference>
<reference evidence="2" key="1">
    <citation type="journal article" date="2021" name="Front. Microbiol.">
        <title>Comprehensive Comparative Genomics and Phenotyping of Methylobacterium Species.</title>
        <authorList>
            <person name="Alessa O."/>
            <person name="Ogura Y."/>
            <person name="Fujitani Y."/>
            <person name="Takami H."/>
            <person name="Hayashi T."/>
            <person name="Sahin N."/>
            <person name="Tani A."/>
        </authorList>
    </citation>
    <scope>NUCLEOTIDE SEQUENCE</scope>
    <source>
        <strain evidence="2">LMG 23639</strain>
    </source>
</reference>
<comment type="caution">
    <text evidence="2">The sequence shown here is derived from an EMBL/GenBank/DDBJ whole genome shotgun (WGS) entry which is preliminary data.</text>
</comment>
<dbReference type="EMBL" id="BPQR01000080">
    <property type="protein sequence ID" value="GJE08444.1"/>
    <property type="molecule type" value="Genomic_DNA"/>
</dbReference>
<dbReference type="Proteomes" id="UP001055102">
    <property type="component" value="Unassembled WGS sequence"/>
</dbReference>
<name>A0ABQ4SZ07_9HYPH</name>
<sequence>MRSLARLFAALAAVALAPLVFVWEGGRWVLRTVAGVRPDPVLPTAVAAEEYLDAAAAVPAPRLPTVAGVPATHPVGVALVMHARHLTAGGDPVDLSGLPVPVATWLHSLSPDELTVLARTLPHQAEALAAGRGRVPGLPGSHDADVSAEPVTHPQAADVDASAPAFHWPYRGTPADRAMADLLAHVEGVRARQARVA</sequence>
<keyword evidence="3" id="KW-1185">Reference proteome</keyword>
<gene>
    <name evidence="2" type="ORF">AOPFMNJM_3781</name>
</gene>
<feature type="region of interest" description="Disordered" evidence="1">
    <location>
        <begin position="133"/>
        <end position="159"/>
    </location>
</feature>
<evidence type="ECO:0000313" key="2">
    <source>
        <dbReference type="EMBL" id="GJE08444.1"/>
    </source>
</evidence>